<protein>
    <submittedName>
        <fullName evidence="2">Uncharacterized protein</fullName>
    </submittedName>
</protein>
<evidence type="ECO:0000256" key="1">
    <source>
        <dbReference type="SAM" id="SignalP"/>
    </source>
</evidence>
<dbReference type="EMBL" id="CCKQ01004962">
    <property type="protein sequence ID" value="CDW76110.1"/>
    <property type="molecule type" value="Genomic_DNA"/>
</dbReference>
<dbReference type="PANTHER" id="PTHR28583:SF4">
    <property type="entry name" value="N-ACYLETHANOLAMINE-HYDROLYZING ACID AMIDASE"/>
    <property type="match status" value="1"/>
</dbReference>
<evidence type="ECO:0000313" key="3">
    <source>
        <dbReference type="Proteomes" id="UP000039865"/>
    </source>
</evidence>
<dbReference type="OMA" id="GQDHINM"/>
<dbReference type="Proteomes" id="UP000039865">
    <property type="component" value="Unassembled WGS sequence"/>
</dbReference>
<dbReference type="OrthoDB" id="311200at2759"/>
<accession>A0A078A1W0</accession>
<reference evidence="2 3" key="1">
    <citation type="submission" date="2014-06" db="EMBL/GenBank/DDBJ databases">
        <authorList>
            <person name="Swart Estienne"/>
        </authorList>
    </citation>
    <scope>NUCLEOTIDE SEQUENCE [LARGE SCALE GENOMIC DNA]</scope>
    <source>
        <strain evidence="2 3">130c</strain>
    </source>
</reference>
<feature type="signal peptide" evidence="1">
    <location>
        <begin position="1"/>
        <end position="20"/>
    </location>
</feature>
<proteinExistence type="predicted"/>
<organism evidence="2 3">
    <name type="scientific">Stylonychia lemnae</name>
    <name type="common">Ciliate</name>
    <dbReference type="NCBI Taxonomy" id="5949"/>
    <lineage>
        <taxon>Eukaryota</taxon>
        <taxon>Sar</taxon>
        <taxon>Alveolata</taxon>
        <taxon>Ciliophora</taxon>
        <taxon>Intramacronucleata</taxon>
        <taxon>Spirotrichea</taxon>
        <taxon>Stichotrichia</taxon>
        <taxon>Sporadotrichida</taxon>
        <taxon>Oxytrichidae</taxon>
        <taxon>Stylonychinae</taxon>
        <taxon>Stylonychia</taxon>
    </lineage>
</organism>
<gene>
    <name evidence="2" type="primary">Contig6234.g6668</name>
    <name evidence="2" type="ORF">STYLEM_5106</name>
</gene>
<dbReference type="AlphaFoldDB" id="A0A078A1W0"/>
<sequence length="357" mass="41119">MHQRVFTLLLLAGLISMSSQHFMGKNAEGFDLFKIDLDLDPKQRFLGPAQHYEDTIKSLISMYMQYVPSVVLDAFWAMDWIIKYYHPERYGEIQGMAEFAKIDTHLAVMMNYVYEFDSYCTSVIAKLNNGTIVHMRNLDFYFSNDTRNITYIGQYYKNGQHLYDAVMFAGIISPFTGYKDGKFAISLNQRDPSQNYLRLIQNVGMIFTGYKQSGWTIREALESCEDYACAVLKVSTDHHIAPSYMIVSGLKNNEGTIITRDRFSVANVRQISDQNWYLYQTNQDHYNGDCPIRCQHAKAAFEKVGRNATIDAIYQNVLQEWPNLNYMSIHSAQMSAALGLFQVEKIYAYDQTDPGDL</sequence>
<keyword evidence="1" id="KW-0732">Signal</keyword>
<keyword evidence="3" id="KW-1185">Reference proteome</keyword>
<dbReference type="InParanoid" id="A0A078A1W0"/>
<evidence type="ECO:0000313" key="2">
    <source>
        <dbReference type="EMBL" id="CDW76110.1"/>
    </source>
</evidence>
<dbReference type="PANTHER" id="PTHR28583">
    <property type="entry name" value="ACID AMIDASE"/>
    <property type="match status" value="1"/>
</dbReference>
<dbReference type="GO" id="GO:0016810">
    <property type="term" value="F:hydrolase activity, acting on carbon-nitrogen (but not peptide) bonds"/>
    <property type="evidence" value="ECO:0007669"/>
    <property type="project" value="TreeGrafter"/>
</dbReference>
<name>A0A078A1W0_STYLE</name>
<feature type="chain" id="PRO_5001729136" evidence="1">
    <location>
        <begin position="21"/>
        <end position="357"/>
    </location>
</feature>